<dbReference type="RefSeq" id="WP_154363228.1">
    <property type="nucleotide sequence ID" value="NZ_WKJH01000001.1"/>
</dbReference>
<sequence length="240" mass="27735">MKESRFMILTILYIVIAAVFTFKFGPDFIRKMDDVGITYHFKEVSSMELTIRMEHEGKSFVLGNKVYDSLPIKIAYDTTNRKPKYIEVDMLLDSLKIHLAYDAQNPSEKWERLINILNARGLLDSTKDYKVQLPKKLSAEKLRGMNVKLILNKAGDFDNRSNFVSINDIHIYGVDSSFRYLFGKIAAYFITIISGFTLLLITINGVIQFINHQINGNDYYVPSWAEGIKELTQRLTKRNK</sequence>
<evidence type="ECO:0000313" key="3">
    <source>
        <dbReference type="Proteomes" id="UP000443153"/>
    </source>
</evidence>
<dbReference type="EMBL" id="WKJH01000001">
    <property type="protein sequence ID" value="MRX62933.1"/>
    <property type="molecule type" value="Genomic_DNA"/>
</dbReference>
<gene>
    <name evidence="2" type="ORF">GJ691_02015</name>
</gene>
<protein>
    <submittedName>
        <fullName evidence="2">Uncharacterized protein</fullName>
    </submittedName>
</protein>
<reference evidence="2 3" key="1">
    <citation type="submission" date="2019-11" db="EMBL/GenBank/DDBJ databases">
        <title>Maribacter lutea sp. nov., a marine bacterium isolated from intertidal sand.</title>
        <authorList>
            <person name="Liu A."/>
        </authorList>
    </citation>
    <scope>NUCLEOTIDE SEQUENCE [LARGE SCALE GENOMIC DNA]</scope>
    <source>
        <strain evidence="2 3">RZ05</strain>
    </source>
</reference>
<evidence type="ECO:0000313" key="2">
    <source>
        <dbReference type="EMBL" id="MRX62933.1"/>
    </source>
</evidence>
<dbReference type="OrthoDB" id="1420342at2"/>
<dbReference type="AlphaFoldDB" id="A0A6I2MGK9"/>
<proteinExistence type="predicted"/>
<keyword evidence="3" id="KW-1185">Reference proteome</keyword>
<dbReference type="Proteomes" id="UP000443153">
    <property type="component" value="Unassembled WGS sequence"/>
</dbReference>
<keyword evidence="1" id="KW-0812">Transmembrane</keyword>
<organism evidence="2 3">
    <name type="scientific">Maribacter luteus</name>
    <dbReference type="NCBI Taxonomy" id="2594478"/>
    <lineage>
        <taxon>Bacteria</taxon>
        <taxon>Pseudomonadati</taxon>
        <taxon>Bacteroidota</taxon>
        <taxon>Flavobacteriia</taxon>
        <taxon>Flavobacteriales</taxon>
        <taxon>Flavobacteriaceae</taxon>
        <taxon>Maribacter</taxon>
    </lineage>
</organism>
<name>A0A6I2MGK9_9FLAO</name>
<comment type="caution">
    <text evidence="2">The sequence shown here is derived from an EMBL/GenBank/DDBJ whole genome shotgun (WGS) entry which is preliminary data.</text>
</comment>
<feature type="transmembrane region" description="Helical" evidence="1">
    <location>
        <begin position="6"/>
        <end position="24"/>
    </location>
</feature>
<evidence type="ECO:0000256" key="1">
    <source>
        <dbReference type="SAM" id="Phobius"/>
    </source>
</evidence>
<feature type="transmembrane region" description="Helical" evidence="1">
    <location>
        <begin position="185"/>
        <end position="207"/>
    </location>
</feature>
<keyword evidence="1" id="KW-1133">Transmembrane helix</keyword>
<keyword evidence="1" id="KW-0472">Membrane</keyword>
<accession>A0A6I2MGK9</accession>